<evidence type="ECO:0000256" key="10">
    <source>
        <dbReference type="ARBA" id="ARBA00023136"/>
    </source>
</evidence>
<feature type="signal peptide" evidence="13">
    <location>
        <begin position="1"/>
        <end position="20"/>
    </location>
</feature>
<evidence type="ECO:0000256" key="4">
    <source>
        <dbReference type="ARBA" id="ARBA00022692"/>
    </source>
</evidence>
<accession>A0A5E4AMX8</accession>
<evidence type="ECO:0000256" key="11">
    <source>
        <dbReference type="ARBA" id="ARBA00023180"/>
    </source>
</evidence>
<dbReference type="InterPro" id="IPR017850">
    <property type="entry name" value="Alkaline_phosphatase_core_sf"/>
</dbReference>
<dbReference type="FunFam" id="3.30.1360.180:FF:000004">
    <property type="entry name" value="Ectonucleotide pyrophosphatase/phosphodiesterase family member 4"/>
    <property type="match status" value="1"/>
</dbReference>
<keyword evidence="8" id="KW-0862">Zinc</keyword>
<dbReference type="AlphaFoldDB" id="A0A5E4AMX8"/>
<evidence type="ECO:0000256" key="3">
    <source>
        <dbReference type="ARBA" id="ARBA00010594"/>
    </source>
</evidence>
<dbReference type="Proteomes" id="UP000335636">
    <property type="component" value="Unassembled WGS sequence"/>
</dbReference>
<keyword evidence="10 12" id="KW-0472">Membrane</keyword>
<comment type="subcellular location">
    <subcellularLocation>
        <location evidence="2">Membrane</location>
        <topology evidence="2">Single-pass membrane protein</topology>
    </subcellularLocation>
</comment>
<evidence type="ECO:0000256" key="7">
    <source>
        <dbReference type="ARBA" id="ARBA00022801"/>
    </source>
</evidence>
<dbReference type="InterPro" id="IPR002591">
    <property type="entry name" value="Phosphodiest/P_Trfase"/>
</dbReference>
<evidence type="ECO:0000313" key="16">
    <source>
        <dbReference type="Proteomes" id="UP000335636"/>
    </source>
</evidence>
<dbReference type="CDD" id="cd16018">
    <property type="entry name" value="Enpp"/>
    <property type="match status" value="1"/>
</dbReference>
<dbReference type="PANTHER" id="PTHR10151:SF125">
    <property type="entry name" value="ECTONUCLEOTIDE PYROPHOSPHATASE_PHOSPHODIESTERASE FAMILY MEMBER 5"/>
    <property type="match status" value="1"/>
</dbReference>
<gene>
    <name evidence="14" type="ORF">GHT09_016836</name>
    <name evidence="15" type="ORF">MONAX_5E009841</name>
</gene>
<sequence length="479" mass="54867">MKMTSKLLSASFALTALTLSTTFSLQPDQQKVLLVSFDGFRWDYLFKVPTPHFHYIMKYGVHVKQVTNIFITKTYPNHYTLVTGLFAENHGIVANDMFDHILNKSFSLDHMNIYDPKFWEEATPIWITNQRAGHASGAAMWPGADVKIHKSFPTYYMPYNESVSFEERVAKIIEWFTSKEPINLGLLYWEDPDDMGHHLGPDSPLMGPVISDIDHKLGYLIQMLKKAKLWNVVNLIITSDHGMTQCSKERVIELDQYLDKDQYTLVDQSPVAAILPKEGKFNEVYETLAHAHPNLTVYKKEEIPERWHYKYNDRIQPIIAVADEGWYILQNKSDDFLLGNHGYDNALAEMHPIFLAHGPAFRKNFTKEAMNSTDLYPLLCHLLNITAMPHNGSFRNVQDLLNSASPKAIPYTQSTTLLFGNDQLGEYEQEESYPYFIGVSLGSMIVIVFFVIFIKHLIHSQVPALQDMQAEIAQPLLQA</sequence>
<dbReference type="SUPFAM" id="SSF53649">
    <property type="entry name" value="Alkaline phosphatase-like"/>
    <property type="match status" value="1"/>
</dbReference>
<keyword evidence="7" id="KW-0378">Hydrolase</keyword>
<dbReference type="GO" id="GO:0016020">
    <property type="term" value="C:membrane"/>
    <property type="evidence" value="ECO:0007669"/>
    <property type="project" value="UniProtKB-SubCell"/>
</dbReference>
<keyword evidence="5" id="KW-0479">Metal-binding</keyword>
<dbReference type="Gene3D" id="3.40.720.10">
    <property type="entry name" value="Alkaline Phosphatase, subunit A"/>
    <property type="match status" value="1"/>
</dbReference>
<evidence type="ECO:0000256" key="12">
    <source>
        <dbReference type="SAM" id="Phobius"/>
    </source>
</evidence>
<dbReference type="GO" id="GO:0016787">
    <property type="term" value="F:hydrolase activity"/>
    <property type="evidence" value="ECO:0007669"/>
    <property type="project" value="UniProtKB-KW"/>
</dbReference>
<dbReference type="Proteomes" id="UP000662637">
    <property type="component" value="Unassembled WGS sequence"/>
</dbReference>
<dbReference type="EMBL" id="CABDUW010000108">
    <property type="protein sequence ID" value="VTJ58757.1"/>
    <property type="molecule type" value="Genomic_DNA"/>
</dbReference>
<evidence type="ECO:0000256" key="6">
    <source>
        <dbReference type="ARBA" id="ARBA00022729"/>
    </source>
</evidence>
<keyword evidence="16" id="KW-1185">Reference proteome</keyword>
<protein>
    <submittedName>
        <fullName evidence="14">Ectonucleotide pyrophosphatase/phosphodiesterase family member 5</fullName>
    </submittedName>
</protein>
<keyword evidence="4 12" id="KW-0812">Transmembrane</keyword>
<keyword evidence="11" id="KW-0325">Glycoprotein</keyword>
<dbReference type="GO" id="GO:0046872">
    <property type="term" value="F:metal ion binding"/>
    <property type="evidence" value="ECO:0007669"/>
    <property type="project" value="UniProtKB-KW"/>
</dbReference>
<name>A0A5E4AMX8_MARMO</name>
<proteinExistence type="inferred from homology"/>
<comment type="similarity">
    <text evidence="3">Belongs to the nucleotide pyrophosphatase/phosphodiesterase family.</text>
</comment>
<dbReference type="PANTHER" id="PTHR10151">
    <property type="entry name" value="ECTONUCLEOTIDE PYROPHOSPHATASE/PHOSPHODIESTERASE"/>
    <property type="match status" value="1"/>
</dbReference>
<evidence type="ECO:0000256" key="2">
    <source>
        <dbReference type="ARBA" id="ARBA00004167"/>
    </source>
</evidence>
<comment type="cofactor">
    <cofactor evidence="1">
        <name>Zn(2+)</name>
        <dbReference type="ChEBI" id="CHEBI:29105"/>
    </cofactor>
</comment>
<reference evidence="14" key="2">
    <citation type="submission" date="2020-08" db="EMBL/GenBank/DDBJ databases">
        <authorList>
            <person name="Shumante A."/>
            <person name="Zimin A.V."/>
            <person name="Puiu D."/>
            <person name="Salzberg S.L."/>
        </authorList>
    </citation>
    <scope>NUCLEOTIDE SEQUENCE</scope>
    <source>
        <strain evidence="14">WC2-LM</strain>
        <tissue evidence="14">Liver</tissue>
    </source>
</reference>
<dbReference type="Pfam" id="PF01663">
    <property type="entry name" value="Phosphodiest"/>
    <property type="match status" value="1"/>
</dbReference>
<dbReference type="Gene3D" id="3.30.1360.180">
    <property type="match status" value="1"/>
</dbReference>
<evidence type="ECO:0000256" key="9">
    <source>
        <dbReference type="ARBA" id="ARBA00022989"/>
    </source>
</evidence>
<evidence type="ECO:0000256" key="13">
    <source>
        <dbReference type="SAM" id="SignalP"/>
    </source>
</evidence>
<evidence type="ECO:0000256" key="8">
    <source>
        <dbReference type="ARBA" id="ARBA00022833"/>
    </source>
</evidence>
<evidence type="ECO:0000313" key="14">
    <source>
        <dbReference type="EMBL" id="KAF7472168.1"/>
    </source>
</evidence>
<organism evidence="15 16">
    <name type="scientific">Marmota monax</name>
    <name type="common">Woodchuck</name>
    <dbReference type="NCBI Taxonomy" id="9995"/>
    <lineage>
        <taxon>Eukaryota</taxon>
        <taxon>Metazoa</taxon>
        <taxon>Chordata</taxon>
        <taxon>Craniata</taxon>
        <taxon>Vertebrata</taxon>
        <taxon>Euteleostomi</taxon>
        <taxon>Mammalia</taxon>
        <taxon>Eutheria</taxon>
        <taxon>Euarchontoglires</taxon>
        <taxon>Glires</taxon>
        <taxon>Rodentia</taxon>
        <taxon>Sciuromorpha</taxon>
        <taxon>Sciuridae</taxon>
        <taxon>Xerinae</taxon>
        <taxon>Marmotini</taxon>
        <taxon>Marmota</taxon>
    </lineage>
</organism>
<feature type="chain" id="PRO_5036140163" evidence="13">
    <location>
        <begin position="21"/>
        <end position="479"/>
    </location>
</feature>
<evidence type="ECO:0000256" key="5">
    <source>
        <dbReference type="ARBA" id="ARBA00022723"/>
    </source>
</evidence>
<evidence type="ECO:0000313" key="15">
    <source>
        <dbReference type="EMBL" id="VTJ58757.1"/>
    </source>
</evidence>
<keyword evidence="6 13" id="KW-0732">Signal</keyword>
<reference evidence="15 16" key="1">
    <citation type="submission" date="2019-04" db="EMBL/GenBank/DDBJ databases">
        <authorList>
            <person name="Alioto T."/>
            <person name="Alioto T."/>
        </authorList>
    </citation>
    <scope>NUCLEOTIDE SEQUENCE [LARGE SCALE GENOMIC DNA]</scope>
</reference>
<feature type="transmembrane region" description="Helical" evidence="12">
    <location>
        <begin position="433"/>
        <end position="454"/>
    </location>
</feature>
<keyword evidence="9 12" id="KW-1133">Transmembrane helix</keyword>
<dbReference type="EMBL" id="WJEC01006544">
    <property type="protein sequence ID" value="KAF7472168.1"/>
    <property type="molecule type" value="Genomic_DNA"/>
</dbReference>
<evidence type="ECO:0000256" key="1">
    <source>
        <dbReference type="ARBA" id="ARBA00001947"/>
    </source>
</evidence>